<sequence length="529" mass="57602">MSTAAKRADIRLVGQLPPFHAEHRPDQLAARFEGRETTYAEFDLRTNRIANRLAADGLSRGDRVAYLGKNSDEYFELFFACAKAGVVLIPIGWRLAGPEIEYIAADCDAAIMFVGPELVEKAISIHSSCPGIRTLIAMETGVSGLTGFSDWYSGAGDGAPDIALTPASPLLQLYTSGTTGRPKGAVLSHANFTEGRARMSEHDMTWNEWTDDDVSLVAMPCSHIGGTGWGFMGYHAGALNVIAREFIPSAVLDFIERDGISKLFMVPAAIQFVLADPRAQSVDYSRLNYILYGASPIPLDLLRRAIEVFQCGFCQQYGMTETTGTIVYLPPEDHDVEGNQRMRGAGKPFPWVSLRVRGSDGDIVGPGVIGEVETRSCHNMLGYWKLDNATRETIADDGWLKTGDAGYLDEDGYLYIQDRVKDMICSGAENIYPAEVESAVYGHPDIAEVAVIGVPDDQWGEAVKAIVVAKPGTSPAAADIIAFARTRIAAFKAPKSVDFIDALPRNPSGKILRKDLRAPFWKGRDRAVN</sequence>
<protein>
    <submittedName>
        <fullName evidence="5">Fatty acid--CoA ligase</fullName>
    </submittedName>
</protein>
<accession>A0ABS6SH89</accession>
<reference evidence="5 6" key="1">
    <citation type="submission" date="2021-04" db="EMBL/GenBank/DDBJ databases">
        <authorList>
            <person name="Pira H."/>
            <person name="Risdian C."/>
            <person name="Wink J."/>
        </authorList>
    </citation>
    <scope>NUCLEOTIDE SEQUENCE [LARGE SCALE GENOMIC DNA]</scope>
    <source>
        <strain evidence="5 6">WHA3</strain>
    </source>
</reference>
<evidence type="ECO:0000259" key="3">
    <source>
        <dbReference type="Pfam" id="PF00501"/>
    </source>
</evidence>
<evidence type="ECO:0000259" key="4">
    <source>
        <dbReference type="Pfam" id="PF13193"/>
    </source>
</evidence>
<dbReference type="InterPro" id="IPR000873">
    <property type="entry name" value="AMP-dep_synth/lig_dom"/>
</dbReference>
<keyword evidence="6" id="KW-1185">Reference proteome</keyword>
<dbReference type="PANTHER" id="PTHR43201">
    <property type="entry name" value="ACYL-COA SYNTHETASE"/>
    <property type="match status" value="1"/>
</dbReference>
<name>A0ABS6SH89_9SPHN</name>
<proteinExistence type="inferred from homology"/>
<feature type="domain" description="AMP-binding enzyme C-terminal" evidence="4">
    <location>
        <begin position="435"/>
        <end position="510"/>
    </location>
</feature>
<dbReference type="PANTHER" id="PTHR43201:SF5">
    <property type="entry name" value="MEDIUM-CHAIN ACYL-COA LIGASE ACSF2, MITOCHONDRIAL"/>
    <property type="match status" value="1"/>
</dbReference>
<keyword evidence="2 5" id="KW-0436">Ligase</keyword>
<dbReference type="NCBIfam" id="NF004837">
    <property type="entry name" value="PRK06187.1"/>
    <property type="match status" value="1"/>
</dbReference>
<dbReference type="Proteomes" id="UP000722336">
    <property type="component" value="Unassembled WGS sequence"/>
</dbReference>
<dbReference type="CDD" id="cd17631">
    <property type="entry name" value="FACL_FadD13-like"/>
    <property type="match status" value="1"/>
</dbReference>
<evidence type="ECO:0000313" key="6">
    <source>
        <dbReference type="Proteomes" id="UP000722336"/>
    </source>
</evidence>
<evidence type="ECO:0000256" key="2">
    <source>
        <dbReference type="ARBA" id="ARBA00022598"/>
    </source>
</evidence>
<dbReference type="RefSeq" id="WP_218446100.1">
    <property type="nucleotide sequence ID" value="NZ_JAGSPA010000003.1"/>
</dbReference>
<evidence type="ECO:0000313" key="5">
    <source>
        <dbReference type="EMBL" id="MBV7257276.1"/>
    </source>
</evidence>
<evidence type="ECO:0000256" key="1">
    <source>
        <dbReference type="ARBA" id="ARBA00006432"/>
    </source>
</evidence>
<feature type="domain" description="AMP-dependent synthetase/ligase" evidence="3">
    <location>
        <begin position="20"/>
        <end position="384"/>
    </location>
</feature>
<gene>
    <name evidence="5" type="ORF">KCG44_10825</name>
</gene>
<comment type="caution">
    <text evidence="5">The sequence shown here is derived from an EMBL/GenBank/DDBJ whole genome shotgun (WGS) entry which is preliminary data.</text>
</comment>
<dbReference type="EMBL" id="JAGSPA010000003">
    <property type="protein sequence ID" value="MBV7257276.1"/>
    <property type="molecule type" value="Genomic_DNA"/>
</dbReference>
<dbReference type="Pfam" id="PF00501">
    <property type="entry name" value="AMP-binding"/>
    <property type="match status" value="1"/>
</dbReference>
<dbReference type="InterPro" id="IPR025110">
    <property type="entry name" value="AMP-bd_C"/>
</dbReference>
<comment type="similarity">
    <text evidence="1">Belongs to the ATP-dependent AMP-binding enzyme family.</text>
</comment>
<organism evidence="5 6">
    <name type="scientific">Pacificimonas pallii</name>
    <dbReference type="NCBI Taxonomy" id="2827236"/>
    <lineage>
        <taxon>Bacteria</taxon>
        <taxon>Pseudomonadati</taxon>
        <taxon>Pseudomonadota</taxon>
        <taxon>Alphaproteobacteria</taxon>
        <taxon>Sphingomonadales</taxon>
        <taxon>Sphingosinicellaceae</taxon>
        <taxon>Pacificimonas</taxon>
    </lineage>
</organism>
<dbReference type="GO" id="GO:0016874">
    <property type="term" value="F:ligase activity"/>
    <property type="evidence" value="ECO:0007669"/>
    <property type="project" value="UniProtKB-KW"/>
</dbReference>
<dbReference type="Pfam" id="PF13193">
    <property type="entry name" value="AMP-binding_C"/>
    <property type="match status" value="1"/>
</dbReference>